<dbReference type="InterPro" id="IPR003838">
    <property type="entry name" value="ABC3_permease_C"/>
</dbReference>
<organism evidence="9 10">
    <name type="scientific">Acanthopleuribacter pedis</name>
    <dbReference type="NCBI Taxonomy" id="442870"/>
    <lineage>
        <taxon>Bacteria</taxon>
        <taxon>Pseudomonadati</taxon>
        <taxon>Acidobacteriota</taxon>
        <taxon>Holophagae</taxon>
        <taxon>Acanthopleuribacterales</taxon>
        <taxon>Acanthopleuribacteraceae</taxon>
        <taxon>Acanthopleuribacter</taxon>
    </lineage>
</organism>
<proteinExistence type="predicted"/>
<evidence type="ECO:0000256" key="2">
    <source>
        <dbReference type="ARBA" id="ARBA00022475"/>
    </source>
</evidence>
<dbReference type="EMBL" id="JAFREP010000042">
    <property type="protein sequence ID" value="MBO1322738.1"/>
    <property type="molecule type" value="Genomic_DNA"/>
</dbReference>
<keyword evidence="5 6" id="KW-0472">Membrane</keyword>
<feature type="transmembrane region" description="Helical" evidence="6">
    <location>
        <begin position="303"/>
        <end position="331"/>
    </location>
</feature>
<keyword evidence="2" id="KW-1003">Cell membrane</keyword>
<accession>A0A8J7U7P2</accession>
<feature type="transmembrane region" description="Helical" evidence="6">
    <location>
        <begin position="256"/>
        <end position="276"/>
    </location>
</feature>
<dbReference type="InterPro" id="IPR025857">
    <property type="entry name" value="MacB_PCD"/>
</dbReference>
<evidence type="ECO:0000256" key="4">
    <source>
        <dbReference type="ARBA" id="ARBA00022989"/>
    </source>
</evidence>
<evidence type="ECO:0000313" key="9">
    <source>
        <dbReference type="EMBL" id="MBO1322738.1"/>
    </source>
</evidence>
<dbReference type="Pfam" id="PF02687">
    <property type="entry name" value="FtsX"/>
    <property type="match status" value="1"/>
</dbReference>
<dbReference type="AlphaFoldDB" id="A0A8J7U7P2"/>
<gene>
    <name evidence="9" type="ORF">J3U88_29975</name>
</gene>
<feature type="domain" description="MacB-like periplasmic core" evidence="8">
    <location>
        <begin position="63"/>
        <end position="228"/>
    </location>
</feature>
<protein>
    <submittedName>
        <fullName evidence="9">FtsX-like permease family protein</fullName>
    </submittedName>
</protein>
<dbReference type="PANTHER" id="PTHR43738">
    <property type="entry name" value="ABC TRANSPORTER, MEMBRANE PROTEIN"/>
    <property type="match status" value="1"/>
</dbReference>
<dbReference type="GO" id="GO:0005886">
    <property type="term" value="C:plasma membrane"/>
    <property type="evidence" value="ECO:0007669"/>
    <property type="project" value="UniProtKB-SubCell"/>
</dbReference>
<keyword evidence="3 6" id="KW-0812">Transmembrane</keyword>
<name>A0A8J7U7P2_9BACT</name>
<feature type="domain" description="ABC3 transporter permease C-terminal" evidence="7">
    <location>
        <begin position="263"/>
        <end position="377"/>
    </location>
</feature>
<dbReference type="RefSeq" id="WP_207862710.1">
    <property type="nucleotide sequence ID" value="NZ_JAFREP010000042.1"/>
</dbReference>
<keyword evidence="10" id="KW-1185">Reference proteome</keyword>
<dbReference type="Proteomes" id="UP000664417">
    <property type="component" value="Unassembled WGS sequence"/>
</dbReference>
<evidence type="ECO:0000259" key="8">
    <source>
        <dbReference type="Pfam" id="PF12704"/>
    </source>
</evidence>
<evidence type="ECO:0000256" key="3">
    <source>
        <dbReference type="ARBA" id="ARBA00022692"/>
    </source>
</evidence>
<evidence type="ECO:0000313" key="10">
    <source>
        <dbReference type="Proteomes" id="UP000664417"/>
    </source>
</evidence>
<reference evidence="9" key="1">
    <citation type="submission" date="2021-03" db="EMBL/GenBank/DDBJ databases">
        <authorList>
            <person name="Wang G."/>
        </authorList>
    </citation>
    <scope>NUCLEOTIDE SEQUENCE</scope>
    <source>
        <strain evidence="9">KCTC 12899</strain>
    </source>
</reference>
<evidence type="ECO:0000256" key="6">
    <source>
        <dbReference type="SAM" id="Phobius"/>
    </source>
</evidence>
<dbReference type="InterPro" id="IPR051125">
    <property type="entry name" value="ABC-4/HrtB_transporter"/>
</dbReference>
<feature type="transmembrane region" description="Helical" evidence="6">
    <location>
        <begin position="351"/>
        <end position="371"/>
    </location>
</feature>
<evidence type="ECO:0000256" key="5">
    <source>
        <dbReference type="ARBA" id="ARBA00023136"/>
    </source>
</evidence>
<dbReference type="PANTHER" id="PTHR43738:SF3">
    <property type="entry name" value="ABC TRANSPORTER PERMEASE"/>
    <property type="match status" value="1"/>
</dbReference>
<evidence type="ECO:0000259" key="7">
    <source>
        <dbReference type="Pfam" id="PF02687"/>
    </source>
</evidence>
<sequence>MSMLSLMLRGLGRKWVRTLLTILSIFVAFMLFGFLAAIRVAFASGANVADADRLIVRHAVSIIQMLPETYGDRMRRIDGVKDVSHATWFGGIYQEPKNFFPQHPVIPDDHLNLYPELLLPAEQLQAWKKTRTGAIVGRTTADRFGFKVGDRVPIQATIWPKKDGTQTWTFDIVGIYDGAKSGTDTSPLFFRYDYFDEAHRGTRGQVGWYIVRVDDPKYADAVAEAIDQTFANSPAETKAETEGAFLAGFASQIGNIGAILTAIISAVFFTILLVAANTMAQSVRERTNELAVLKALGFGDGQVLWFVLGEALLIAGLGGFSGLLLSFTLITVVGDPTNGMLPVFYMPKADLGLGLLLVVLLGVGSGFLPALQARSLQIADALRR</sequence>
<comment type="subcellular location">
    <subcellularLocation>
        <location evidence="1">Cell membrane</location>
        <topology evidence="1">Multi-pass membrane protein</topology>
    </subcellularLocation>
</comment>
<dbReference type="Pfam" id="PF12704">
    <property type="entry name" value="MacB_PCD"/>
    <property type="match status" value="1"/>
</dbReference>
<keyword evidence="4 6" id="KW-1133">Transmembrane helix</keyword>
<comment type="caution">
    <text evidence="9">The sequence shown here is derived from an EMBL/GenBank/DDBJ whole genome shotgun (WGS) entry which is preliminary data.</text>
</comment>
<evidence type="ECO:0000256" key="1">
    <source>
        <dbReference type="ARBA" id="ARBA00004651"/>
    </source>
</evidence>